<sequence>MISMIPGKLSTNEDLRKATIALGSSHSGCRYIRGALEAKQGFIVGQRRICSSLQSLYPHDERNNFGKKIISRFPIISRGSNGQWSCDGHDKLSAWGFQFCGIRDVWSGYLILISCYPIIEWERISSGY</sequence>
<dbReference type="VEuPathDB" id="FungiDB:CNH00980"/>
<evidence type="ECO:0000313" key="1">
    <source>
        <dbReference type="EMBL" id="AAW45242.1"/>
    </source>
</evidence>
<reference evidence="1 2" key="1">
    <citation type="journal article" date="2005" name="Science">
        <title>The genome of the basidiomycetous yeast and human pathogen Cryptococcus neoformans.</title>
        <authorList>
            <person name="Loftus B.J."/>
            <person name="Fung E."/>
            <person name="Roncaglia P."/>
            <person name="Rowley D."/>
            <person name="Amedeo P."/>
            <person name="Bruno D."/>
            <person name="Vamathevan J."/>
            <person name="Miranda M."/>
            <person name="Anderson I.J."/>
            <person name="Fraser J.A."/>
            <person name="Allen J.E."/>
            <person name="Bosdet I.E."/>
            <person name="Brent M.R."/>
            <person name="Chiu R."/>
            <person name="Doering T.L."/>
            <person name="Donlin M.J."/>
            <person name="D'Souza C.A."/>
            <person name="Fox D.S."/>
            <person name="Grinberg V."/>
            <person name="Fu J."/>
            <person name="Fukushima M."/>
            <person name="Haas B.J."/>
            <person name="Huang J.C."/>
            <person name="Janbon G."/>
            <person name="Jones S.J."/>
            <person name="Koo H.L."/>
            <person name="Krzywinski M.I."/>
            <person name="Kwon-Chung J.K."/>
            <person name="Lengeler K.B."/>
            <person name="Maiti R."/>
            <person name="Marra M.A."/>
            <person name="Marra R.E."/>
            <person name="Mathewson C.A."/>
            <person name="Mitchell T.G."/>
            <person name="Pertea M."/>
            <person name="Riggs F.R."/>
            <person name="Salzberg S.L."/>
            <person name="Schein J.E."/>
            <person name="Shvartsbeyn A."/>
            <person name="Shin H."/>
            <person name="Shumway M."/>
            <person name="Specht C.A."/>
            <person name="Suh B.B."/>
            <person name="Tenney A."/>
            <person name="Utterback T.R."/>
            <person name="Wickes B.L."/>
            <person name="Wortman J.R."/>
            <person name="Wye N.H."/>
            <person name="Kronstad J.W."/>
            <person name="Lodge J.K."/>
            <person name="Heitman J."/>
            <person name="Davis R.W."/>
            <person name="Fraser C.M."/>
            <person name="Hyman R.W."/>
        </authorList>
    </citation>
    <scope>NUCLEOTIDE SEQUENCE [LARGE SCALE GENOMIC DNA]</scope>
    <source>
        <strain evidence="2">JEC21 / ATCC MYA-565</strain>
    </source>
</reference>
<keyword evidence="2" id="KW-1185">Reference proteome</keyword>
<dbReference type="InParanoid" id="Q5KCH1"/>
<dbReference type="OrthoDB" id="5392716at2759"/>
<dbReference type="KEGG" id="cne:CNH00980"/>
<evidence type="ECO:0000313" key="2">
    <source>
        <dbReference type="Proteomes" id="UP000002149"/>
    </source>
</evidence>
<dbReference type="RefSeq" id="XP_024513419.1">
    <property type="nucleotide sequence ID" value="XM_024657647.1"/>
</dbReference>
<proteinExistence type="predicted"/>
<dbReference type="HOGENOM" id="CLU_1959493_0_0_1"/>
<dbReference type="EMBL" id="AE017348">
    <property type="protein sequence ID" value="AAW45242.1"/>
    <property type="molecule type" value="Genomic_DNA"/>
</dbReference>
<dbReference type="GeneID" id="3259355"/>
<name>Q5KCH1_CRYD1</name>
<dbReference type="Proteomes" id="UP000002149">
    <property type="component" value="Chromosome 8"/>
</dbReference>
<organism evidence="1 2">
    <name type="scientific">Cryptococcus deneoformans (strain JEC21 / ATCC MYA-565)</name>
    <name type="common">Cryptococcus neoformans var. neoformans serotype D</name>
    <dbReference type="NCBI Taxonomy" id="214684"/>
    <lineage>
        <taxon>Eukaryota</taxon>
        <taxon>Fungi</taxon>
        <taxon>Dikarya</taxon>
        <taxon>Basidiomycota</taxon>
        <taxon>Agaricomycotina</taxon>
        <taxon>Tremellomycetes</taxon>
        <taxon>Tremellales</taxon>
        <taxon>Cryptococcaceae</taxon>
        <taxon>Cryptococcus</taxon>
        <taxon>Cryptococcus neoformans species complex</taxon>
    </lineage>
</organism>
<accession>Q5KCH1</accession>
<gene>
    <name evidence="1" type="ordered locus">CNH00980</name>
</gene>
<protein>
    <submittedName>
        <fullName evidence="1">Expressed protein</fullName>
    </submittedName>
</protein>
<dbReference type="AlphaFoldDB" id="Q5KCH1"/>
<dbReference type="PaxDb" id="214684-Q5KCH1"/>